<dbReference type="InterPro" id="IPR051344">
    <property type="entry name" value="Vgb"/>
</dbReference>
<evidence type="ECO:0000313" key="2">
    <source>
        <dbReference type="EMBL" id="SDT96421.1"/>
    </source>
</evidence>
<dbReference type="InterPro" id="IPR015943">
    <property type="entry name" value="WD40/YVTN_repeat-like_dom_sf"/>
</dbReference>
<keyword evidence="2" id="KW-0456">Lyase</keyword>
<dbReference type="OrthoDB" id="9812926at2"/>
<keyword evidence="3" id="KW-1185">Reference proteome</keyword>
<reference evidence="3" key="1">
    <citation type="submission" date="2016-10" db="EMBL/GenBank/DDBJ databases">
        <authorList>
            <person name="Varghese N."/>
            <person name="Submissions S."/>
        </authorList>
    </citation>
    <scope>NUCLEOTIDE SEQUENCE [LARGE SCALE GENOMIC DNA]</scope>
    <source>
        <strain evidence="3">DSM 17875</strain>
    </source>
</reference>
<gene>
    <name evidence="2" type="ORF">SAMN05216296_0925</name>
</gene>
<organism evidence="2 3">
    <name type="scientific">Pseudomonas pohangensis</name>
    <dbReference type="NCBI Taxonomy" id="364197"/>
    <lineage>
        <taxon>Bacteria</taxon>
        <taxon>Pseudomonadati</taxon>
        <taxon>Pseudomonadota</taxon>
        <taxon>Gammaproteobacteria</taxon>
        <taxon>Pseudomonadales</taxon>
        <taxon>Pseudomonadaceae</taxon>
        <taxon>Pseudomonas</taxon>
    </lineage>
</organism>
<dbReference type="AlphaFoldDB" id="A0A1H2EMU5"/>
<feature type="signal peptide" evidence="1">
    <location>
        <begin position="1"/>
        <end position="25"/>
    </location>
</feature>
<protein>
    <submittedName>
        <fullName evidence="2">Streptogramin lyase</fullName>
    </submittedName>
</protein>
<dbReference type="STRING" id="364197.SAMN05216296_0925"/>
<dbReference type="Proteomes" id="UP000243232">
    <property type="component" value="Chromosome I"/>
</dbReference>
<keyword evidence="1" id="KW-0732">Signal</keyword>
<evidence type="ECO:0000313" key="3">
    <source>
        <dbReference type="Proteomes" id="UP000243232"/>
    </source>
</evidence>
<dbReference type="PANTHER" id="PTHR40274">
    <property type="entry name" value="VIRGINIAMYCIN B LYASE"/>
    <property type="match status" value="1"/>
</dbReference>
<sequence length="601" mass="67185">MKPANKLLTLAMLGACTIAANPANAALLIGTVTAQDGQPVAGAMVTLWNTAKNAKETVYTNEQGQYSLTTGFTGKVVLRTRMSSYKDQNNALDLAADTDLQTDVTLQPLTAPEGISDQLTASAHAAALPFYDTDTKDVFIRECTYCHQQGNSLTRRPRDKQAWSDTDWRMEGYGAYITYGEHARIVDTQLKGFTGKPVVARQDNPYNPELSIAKVYEWHAGNGLSFIHDAIVGFDEKLYGFDEGKDMIYIQDRKTGKLEEYEVPADPDVGVGGDFNGVQLPLGIFTGKVGLHSAAQIPDGRMFMTASLDSSIMSFDPKTKEFKTYQIPRGFLWRNGIYPHTIRADKDGNVWFTTAYSSEVYKLNTTTGEFTRVKLPSQGFATWMSDTFMGVVLKIAGLFPGKNYHLGLSHHKWLNFGDSAFTLAYGIDIDPVTGNVWYSKVLGNRIGMVNKDTLEVTEYDTPYKGPRRLRFGPDGILWIPSFDEGYLMRFDPKTEKFESTKLPLLASDEYEVPYALNVHPKSGDVWIASNNSDRVLRYIPKDKRFIPYPMPQQVIWFRDLEFSEDGNVCMSNSNLPAYAHEDKVPAFFCIEPEPNGAYGHR</sequence>
<dbReference type="Gene3D" id="2.130.10.10">
    <property type="entry name" value="YVTN repeat-like/Quinoprotein amine dehydrogenase"/>
    <property type="match status" value="2"/>
</dbReference>
<dbReference type="RefSeq" id="WP_157718790.1">
    <property type="nucleotide sequence ID" value="NZ_LT629785.1"/>
</dbReference>
<feature type="chain" id="PRO_5009273150" evidence="1">
    <location>
        <begin position="26"/>
        <end position="601"/>
    </location>
</feature>
<dbReference type="EMBL" id="LT629785">
    <property type="protein sequence ID" value="SDT96421.1"/>
    <property type="molecule type" value="Genomic_DNA"/>
</dbReference>
<name>A0A1H2EMU5_9PSED</name>
<dbReference type="SUPFAM" id="SSF101898">
    <property type="entry name" value="NHL repeat"/>
    <property type="match status" value="1"/>
</dbReference>
<dbReference type="Gene3D" id="2.60.40.1120">
    <property type="entry name" value="Carboxypeptidase-like, regulatory domain"/>
    <property type="match status" value="1"/>
</dbReference>
<dbReference type="GO" id="GO:0016829">
    <property type="term" value="F:lyase activity"/>
    <property type="evidence" value="ECO:0007669"/>
    <property type="project" value="UniProtKB-KW"/>
</dbReference>
<dbReference type="PANTHER" id="PTHR40274:SF3">
    <property type="entry name" value="VIRGINIAMYCIN B LYASE"/>
    <property type="match status" value="1"/>
</dbReference>
<evidence type="ECO:0000256" key="1">
    <source>
        <dbReference type="SAM" id="SignalP"/>
    </source>
</evidence>
<dbReference type="InterPro" id="IPR008969">
    <property type="entry name" value="CarboxyPept-like_regulatory"/>
</dbReference>
<dbReference type="Pfam" id="PF13620">
    <property type="entry name" value="CarboxypepD_reg"/>
    <property type="match status" value="1"/>
</dbReference>
<accession>A0A1H2EMU5</accession>
<dbReference type="SUPFAM" id="SSF49464">
    <property type="entry name" value="Carboxypeptidase regulatory domain-like"/>
    <property type="match status" value="1"/>
</dbReference>
<proteinExistence type="predicted"/>